<feature type="domain" description="MOFRL-associated" evidence="2">
    <location>
        <begin position="33"/>
        <end position="266"/>
    </location>
</feature>
<dbReference type="HOGENOM" id="CLU_032279_1_1_11"/>
<dbReference type="Gene3D" id="3.40.1480.10">
    <property type="entry name" value="MOFRL domain"/>
    <property type="match status" value="1"/>
</dbReference>
<dbReference type="Proteomes" id="UP000025229">
    <property type="component" value="Chromosome"/>
</dbReference>
<keyword evidence="3" id="KW-0808">Transferase</keyword>
<dbReference type="PATRIC" id="fig|42256.3.peg.2306"/>
<dbReference type="STRING" id="42256.RradSPS_2264"/>
<gene>
    <name evidence="3" type="ORF">RradSPS_2264</name>
</gene>
<dbReference type="InterPro" id="IPR038614">
    <property type="entry name" value="GK_N_sf"/>
</dbReference>
<dbReference type="EMBL" id="CP007514">
    <property type="protein sequence ID" value="AHY47547.1"/>
    <property type="molecule type" value="Genomic_DNA"/>
</dbReference>
<dbReference type="PANTHER" id="PTHR12227:SF0">
    <property type="entry name" value="GLYCERATE KINASE"/>
    <property type="match status" value="1"/>
</dbReference>
<organism evidence="3 4">
    <name type="scientific">Rubrobacter radiotolerans</name>
    <name type="common">Arthrobacter radiotolerans</name>
    <dbReference type="NCBI Taxonomy" id="42256"/>
    <lineage>
        <taxon>Bacteria</taxon>
        <taxon>Bacillati</taxon>
        <taxon>Actinomycetota</taxon>
        <taxon>Rubrobacteria</taxon>
        <taxon>Rubrobacterales</taxon>
        <taxon>Rubrobacteraceae</taxon>
        <taxon>Rubrobacter</taxon>
    </lineage>
</organism>
<dbReference type="GO" id="GO:0008887">
    <property type="term" value="F:glycerate kinase activity"/>
    <property type="evidence" value="ECO:0007669"/>
    <property type="project" value="InterPro"/>
</dbReference>
<evidence type="ECO:0000313" key="3">
    <source>
        <dbReference type="EMBL" id="AHY47547.1"/>
    </source>
</evidence>
<dbReference type="InterPro" id="IPR025286">
    <property type="entry name" value="MOFRL_assoc_dom"/>
</dbReference>
<evidence type="ECO:0000259" key="1">
    <source>
        <dbReference type="Pfam" id="PF05161"/>
    </source>
</evidence>
<dbReference type="FunFam" id="3.40.1480.10:FF:000002">
    <property type="entry name" value="Glycerate kinase"/>
    <property type="match status" value="1"/>
</dbReference>
<accession>A0A023X528</accession>
<reference evidence="3 4" key="1">
    <citation type="submission" date="2014-03" db="EMBL/GenBank/DDBJ databases">
        <title>Complete genome sequence of the Radio-Resistant Rubrobacter radiotolerans RSPS-4.</title>
        <authorList>
            <person name="Egas C.C."/>
            <person name="Barroso C.C."/>
            <person name="Froufe H.J.C."/>
            <person name="Pacheco J.J."/>
            <person name="Albuquerque L.L."/>
            <person name="da Costa M.M.S."/>
        </authorList>
    </citation>
    <scope>NUCLEOTIDE SEQUENCE [LARGE SCALE GENOMIC DNA]</scope>
    <source>
        <strain evidence="3 4">RSPS-4</strain>
    </source>
</reference>
<evidence type="ECO:0000313" key="4">
    <source>
        <dbReference type="Proteomes" id="UP000025229"/>
    </source>
</evidence>
<dbReference type="Pfam" id="PF13660">
    <property type="entry name" value="DUF4147"/>
    <property type="match status" value="1"/>
</dbReference>
<dbReference type="InterPro" id="IPR039760">
    <property type="entry name" value="MOFRL_protein"/>
</dbReference>
<dbReference type="AlphaFoldDB" id="A0A023X528"/>
<evidence type="ECO:0000259" key="2">
    <source>
        <dbReference type="Pfam" id="PF13660"/>
    </source>
</evidence>
<keyword evidence="4" id="KW-1185">Reference proteome</keyword>
<protein>
    <submittedName>
        <fullName evidence="3">Putative glycerate kinase</fullName>
    </submittedName>
</protein>
<feature type="domain" description="MOFRL" evidence="1">
    <location>
        <begin position="345"/>
        <end position="450"/>
    </location>
</feature>
<dbReference type="Gene3D" id="3.40.50.10180">
    <property type="entry name" value="Glycerate kinase, MOFRL-like N-terminal domain"/>
    <property type="match status" value="1"/>
</dbReference>
<keyword evidence="3" id="KW-0418">Kinase</keyword>
<dbReference type="InterPro" id="IPR007835">
    <property type="entry name" value="MOFRL"/>
</dbReference>
<sequence>MVLRLFRIVFLGEDRSGGSPPVRPSGGEMREVLESILSAGLAAADPALAVERHLGVREGEVASGDGTFPARRVFVLSAGKAAGAMAEAAERVLRPVRAEVEGLVVTKYDHRPGPEVYRTLFAAHPEPDEAGVEAARRVTEAVGELEEGDLLLALISGGASALLADPEPPVELAEIKELTGALLRSGAAIDEINCVRKHVSTLKGGGLVRLAAPARTLALLLSDVVGDNLSSIASGLTAPDPTTLEDARDVLRRYRIEPPGSVRELLDGARETPKPGDPVFENVTNVLCGSGRASVEAAAGKARELGYAPLVLSTSMTGDCRGIASAYGAVVREVLESGNPLEAPCALVSGGEATVTVRGDGEGGPNQEFSLALALELDGVPGWAAFSVDTDGNDGPTDAAGGLVDGETVQKIREAGHDPEDLLAENASKAALEAAGALVVTGPTGTNVNDLRVALVET</sequence>
<dbReference type="eggNOG" id="COG2379">
    <property type="taxonomic scope" value="Bacteria"/>
</dbReference>
<proteinExistence type="predicted"/>
<dbReference type="Pfam" id="PF05161">
    <property type="entry name" value="MOFRL"/>
    <property type="match status" value="1"/>
</dbReference>
<dbReference type="GO" id="GO:0005737">
    <property type="term" value="C:cytoplasm"/>
    <property type="evidence" value="ECO:0007669"/>
    <property type="project" value="TreeGrafter"/>
</dbReference>
<dbReference type="SUPFAM" id="SSF82544">
    <property type="entry name" value="GckA/TtuD-like"/>
    <property type="match status" value="1"/>
</dbReference>
<dbReference type="KEGG" id="rrd:RradSPS_2264"/>
<dbReference type="PANTHER" id="PTHR12227">
    <property type="entry name" value="GLYCERATE KINASE"/>
    <property type="match status" value="1"/>
</dbReference>
<name>A0A023X528_RUBRA</name>
<dbReference type="InterPro" id="IPR037035">
    <property type="entry name" value="GK-like_C_sf"/>
</dbReference>